<protein>
    <submittedName>
        <fullName evidence="1">Uncharacterized protein</fullName>
    </submittedName>
</protein>
<feature type="non-terminal residue" evidence="1">
    <location>
        <position position="107"/>
    </location>
</feature>
<accession>A0A093PWJ5</accession>
<evidence type="ECO:0000313" key="1">
    <source>
        <dbReference type="EMBL" id="KFW80811.1"/>
    </source>
</evidence>
<dbReference type="Proteomes" id="UP000053258">
    <property type="component" value="Unassembled WGS sequence"/>
</dbReference>
<feature type="non-terminal residue" evidence="1">
    <location>
        <position position="1"/>
    </location>
</feature>
<reference evidence="1 2" key="1">
    <citation type="submission" date="2014-06" db="EMBL/GenBank/DDBJ databases">
        <title>Genome evolution of avian class.</title>
        <authorList>
            <person name="Zhang G."/>
            <person name="Li C."/>
        </authorList>
    </citation>
    <scope>NUCLEOTIDE SEQUENCE [LARGE SCALE GENOMIC DNA]</scope>
    <source>
        <strain evidence="1">BGI_N305</strain>
    </source>
</reference>
<gene>
    <name evidence="1" type="ORF">N305_13351</name>
</gene>
<proteinExistence type="predicted"/>
<organism evidence="1 2">
    <name type="scientific">Manacus vitellinus</name>
    <name type="common">golden-collared manakin</name>
    <dbReference type="NCBI Taxonomy" id="328815"/>
    <lineage>
        <taxon>Eukaryota</taxon>
        <taxon>Metazoa</taxon>
        <taxon>Chordata</taxon>
        <taxon>Craniata</taxon>
        <taxon>Vertebrata</taxon>
        <taxon>Euteleostomi</taxon>
        <taxon>Archelosauria</taxon>
        <taxon>Archosauria</taxon>
        <taxon>Dinosauria</taxon>
        <taxon>Saurischia</taxon>
        <taxon>Theropoda</taxon>
        <taxon>Coelurosauria</taxon>
        <taxon>Aves</taxon>
        <taxon>Neognathae</taxon>
        <taxon>Neoaves</taxon>
        <taxon>Telluraves</taxon>
        <taxon>Australaves</taxon>
        <taxon>Passeriformes</taxon>
        <taxon>Pipridae</taxon>
        <taxon>Manacus</taxon>
    </lineage>
</organism>
<dbReference type="OrthoDB" id="9421177at2759"/>
<dbReference type="STRING" id="328815.ENSMVIP00005026965"/>
<name>A0A093PWJ5_9PASS</name>
<sequence>RAAVSMWKVMVSSSRTAEVVLSELPCVLEDWPLHSACTSEGESKEVFALAATRALWEIIRVPLSPQASFVVPCLFVALLVQVFCSTEQMPNKINFFWRRCRQRHHHP</sequence>
<dbReference type="EMBL" id="KL671005">
    <property type="protein sequence ID" value="KFW80811.1"/>
    <property type="molecule type" value="Genomic_DNA"/>
</dbReference>
<dbReference type="AlphaFoldDB" id="A0A093PWJ5"/>
<evidence type="ECO:0000313" key="2">
    <source>
        <dbReference type="Proteomes" id="UP000053258"/>
    </source>
</evidence>
<keyword evidence="2" id="KW-1185">Reference proteome</keyword>